<name>D4F6A0_EDWTA</name>
<dbReference type="Gene3D" id="1.50.10.140">
    <property type="match status" value="1"/>
</dbReference>
<protein>
    <recommendedName>
        <fullName evidence="1">DUF3131 domain-containing protein</fullName>
    </recommendedName>
</protein>
<dbReference type="Proteomes" id="UP000003692">
    <property type="component" value="Unassembled WGS sequence"/>
</dbReference>
<evidence type="ECO:0000313" key="3">
    <source>
        <dbReference type="Proteomes" id="UP000003692"/>
    </source>
</evidence>
<reference evidence="2 3" key="1">
    <citation type="submission" date="2010-02" db="EMBL/GenBank/DDBJ databases">
        <authorList>
            <person name="Weinstock G."/>
            <person name="Sodergren E."/>
            <person name="Clifton S."/>
            <person name="Fulton L."/>
            <person name="Fulton B."/>
            <person name="Courtney L."/>
            <person name="Fronick C."/>
            <person name="Harrison M."/>
            <person name="Strong C."/>
            <person name="Farmer C."/>
            <person name="Delahaunty K."/>
            <person name="Markovic C."/>
            <person name="Hall O."/>
            <person name="Minx P."/>
            <person name="Tomlinson C."/>
            <person name="Mitreva M."/>
            <person name="Nelson J."/>
            <person name="Hou S."/>
            <person name="Wollam A."/>
            <person name="Pepin K.H."/>
            <person name="Johnson M."/>
            <person name="Bhonagiri V."/>
            <person name="Zhang X."/>
            <person name="Suruliraj S."/>
            <person name="Warren W."/>
            <person name="Chinwalla A."/>
            <person name="Mardis E.R."/>
            <person name="Wilson R.K."/>
        </authorList>
    </citation>
    <scope>NUCLEOTIDE SEQUENCE [LARGE SCALE GENOMIC DNA]</scope>
    <source>
        <strain evidence="2 3">ATCC 23685</strain>
    </source>
</reference>
<evidence type="ECO:0000259" key="1">
    <source>
        <dbReference type="Pfam" id="PF11329"/>
    </source>
</evidence>
<dbReference type="InterPro" id="IPR021478">
    <property type="entry name" value="DUF3131"/>
</dbReference>
<organism evidence="2 3">
    <name type="scientific">Edwardsiella tarda ATCC 23685</name>
    <dbReference type="NCBI Taxonomy" id="500638"/>
    <lineage>
        <taxon>Bacteria</taxon>
        <taxon>Pseudomonadati</taxon>
        <taxon>Pseudomonadota</taxon>
        <taxon>Gammaproteobacteria</taxon>
        <taxon>Enterobacterales</taxon>
        <taxon>Hafniaceae</taxon>
        <taxon>Edwardsiella</taxon>
    </lineage>
</organism>
<comment type="caution">
    <text evidence="2">The sequence shown here is derived from an EMBL/GenBank/DDBJ whole genome shotgun (WGS) entry which is preliminary data.</text>
</comment>
<proteinExistence type="predicted"/>
<accession>D4F6A0</accession>
<evidence type="ECO:0000313" key="2">
    <source>
        <dbReference type="EMBL" id="EFE22709.1"/>
    </source>
</evidence>
<gene>
    <name evidence="2" type="ORF">EDWATA_02281</name>
</gene>
<feature type="domain" description="DUF3131" evidence="1">
    <location>
        <begin position="60"/>
        <end position="437"/>
    </location>
</feature>
<sequence length="526" mass="58396">MPMSLPTSNSASLLRLLGGLWLTLLLVLLAPATQASDMSILPAAGYPARHGELTAQEMAVAQKAWAYFVTNYQPTTGLVNAANAYPSTTMWDTASYLAALVAARELGLVNKSEFDQRMIKLLATLNNLALFQNQAPNKAYNTITAQKVNYINQPGEIGFSALDLGRMLIWLKIVKERYPEYANDIDNLVLRWDFSHIIDPCGTLYGAILDDKNQPLYVQEGRLGYEEYAAAGFQLWGFNTCQASRAEPYQLADIYCVLVPYDSRDPRPTQQHNYVTTEPYVLYGMELGWNKASTPAAGNDAETHPWIHDFANRVYQAQENRYQIAGIVTARSEHQLDRAPYFVYDTVFSDGYDWNTLTDKGVYTPEDAAVSLKAALGMWALWQSPYTDLLFNTIENANDATKGFYEGLYENGSGPIKEFTANNNGIMLEALLFKKQGHLLPPRPTGADDHVPVPSLWEKTLLNAFDESNQARSRPFLAATPKQTSWCKQQGIALRNAPACPSCQCAQCTLDAPIQLPPVSASCLKP</sequence>
<dbReference type="EMBL" id="ADGK01000192">
    <property type="protein sequence ID" value="EFE22709.1"/>
    <property type="molecule type" value="Genomic_DNA"/>
</dbReference>
<dbReference type="HOGENOM" id="CLU_034087_0_0_6"/>
<dbReference type="Pfam" id="PF11329">
    <property type="entry name" value="DUF3131"/>
    <property type="match status" value="1"/>
</dbReference>
<dbReference type="AlphaFoldDB" id="D4F6A0"/>